<reference evidence="1" key="1">
    <citation type="submission" date="2020-11" db="EMBL/GenBank/DDBJ databases">
        <authorList>
            <consortium name="DOE Joint Genome Institute"/>
            <person name="Ahrendt S."/>
            <person name="Riley R."/>
            <person name="Andreopoulos W."/>
            <person name="Labutti K."/>
            <person name="Pangilinan J."/>
            <person name="Ruiz-Duenas F.J."/>
            <person name="Barrasa J.M."/>
            <person name="Sanchez-Garcia M."/>
            <person name="Camarero S."/>
            <person name="Miyauchi S."/>
            <person name="Serrano A."/>
            <person name="Linde D."/>
            <person name="Babiker R."/>
            <person name="Drula E."/>
            <person name="Ayuso-Fernandez I."/>
            <person name="Pacheco R."/>
            <person name="Padilla G."/>
            <person name="Ferreira P."/>
            <person name="Barriuso J."/>
            <person name="Kellner H."/>
            <person name="Castanera R."/>
            <person name="Alfaro M."/>
            <person name="Ramirez L."/>
            <person name="Pisabarro A.G."/>
            <person name="Kuo A."/>
            <person name="Tritt A."/>
            <person name="Lipzen A."/>
            <person name="He G."/>
            <person name="Yan M."/>
            <person name="Ng V."/>
            <person name="Cullen D."/>
            <person name="Martin F."/>
            <person name="Rosso M.-N."/>
            <person name="Henrissat B."/>
            <person name="Hibbett D."/>
            <person name="Martinez A.T."/>
            <person name="Grigoriev I.V."/>
        </authorList>
    </citation>
    <scope>NUCLEOTIDE SEQUENCE</scope>
    <source>
        <strain evidence="1">CIRM-BRFM 674</strain>
    </source>
</reference>
<comment type="caution">
    <text evidence="1">The sequence shown here is derived from an EMBL/GenBank/DDBJ whole genome shotgun (WGS) entry which is preliminary data.</text>
</comment>
<gene>
    <name evidence="1" type="ORF">BDN70DRAFT_887922</name>
</gene>
<dbReference type="AlphaFoldDB" id="A0A9P5YML5"/>
<feature type="non-terminal residue" evidence="1">
    <location>
        <position position="62"/>
    </location>
</feature>
<name>A0A9P5YML5_9AGAR</name>
<dbReference type="Proteomes" id="UP000807469">
    <property type="component" value="Unassembled WGS sequence"/>
</dbReference>
<dbReference type="EMBL" id="MU155652">
    <property type="protein sequence ID" value="KAF9471611.1"/>
    <property type="molecule type" value="Genomic_DNA"/>
</dbReference>
<accession>A0A9P5YML5</accession>
<keyword evidence="2" id="KW-1185">Reference proteome</keyword>
<evidence type="ECO:0000313" key="1">
    <source>
        <dbReference type="EMBL" id="KAF9471611.1"/>
    </source>
</evidence>
<protein>
    <submittedName>
        <fullName evidence="1">Uncharacterized protein</fullName>
    </submittedName>
</protein>
<evidence type="ECO:0000313" key="2">
    <source>
        <dbReference type="Proteomes" id="UP000807469"/>
    </source>
</evidence>
<organism evidence="1 2">
    <name type="scientific">Pholiota conissans</name>
    <dbReference type="NCBI Taxonomy" id="109636"/>
    <lineage>
        <taxon>Eukaryota</taxon>
        <taxon>Fungi</taxon>
        <taxon>Dikarya</taxon>
        <taxon>Basidiomycota</taxon>
        <taxon>Agaricomycotina</taxon>
        <taxon>Agaricomycetes</taxon>
        <taxon>Agaricomycetidae</taxon>
        <taxon>Agaricales</taxon>
        <taxon>Agaricineae</taxon>
        <taxon>Strophariaceae</taxon>
        <taxon>Pholiota</taxon>
    </lineage>
</organism>
<proteinExistence type="predicted"/>
<sequence length="62" mass="6888">MPLFDESLTLHFGEREDRGGKKRQRVIPNTGGGLRNVVYSMSSFHVGIVVASRSDTRKNGII</sequence>